<comment type="caution">
    <text evidence="1">The sequence shown here is derived from an EMBL/GenBank/DDBJ whole genome shotgun (WGS) entry which is preliminary data.</text>
</comment>
<name>A0ACB8RJ52_9AGAM</name>
<accession>A0ACB8RJ52</accession>
<evidence type="ECO:0000313" key="1">
    <source>
        <dbReference type="EMBL" id="KAI0043553.1"/>
    </source>
</evidence>
<dbReference type="Proteomes" id="UP000814033">
    <property type="component" value="Unassembled WGS sequence"/>
</dbReference>
<reference evidence="1" key="2">
    <citation type="journal article" date="2022" name="New Phytol.">
        <title>Evolutionary transition to the ectomycorrhizal habit in the genomes of a hyperdiverse lineage of mushroom-forming fungi.</title>
        <authorList>
            <person name="Looney B."/>
            <person name="Miyauchi S."/>
            <person name="Morin E."/>
            <person name="Drula E."/>
            <person name="Courty P.E."/>
            <person name="Kohler A."/>
            <person name="Kuo A."/>
            <person name="LaButti K."/>
            <person name="Pangilinan J."/>
            <person name="Lipzen A."/>
            <person name="Riley R."/>
            <person name="Andreopoulos W."/>
            <person name="He G."/>
            <person name="Johnson J."/>
            <person name="Nolan M."/>
            <person name="Tritt A."/>
            <person name="Barry K.W."/>
            <person name="Grigoriev I.V."/>
            <person name="Nagy L.G."/>
            <person name="Hibbett D."/>
            <person name="Henrissat B."/>
            <person name="Matheny P.B."/>
            <person name="Labbe J."/>
            <person name="Martin F.M."/>
        </authorList>
    </citation>
    <scope>NUCLEOTIDE SEQUENCE</scope>
    <source>
        <strain evidence="1">FP105234-sp</strain>
    </source>
</reference>
<keyword evidence="2" id="KW-1185">Reference proteome</keyword>
<sequence>MDSVGSSRGEYPRISVDTMQDWKRVKANFAEAVQTKLFDEYLATSGLTAQKEMIAPHIQQFIDATFEKANLNIRVNGQNFEDINSRDDPEVEPWDEELDRETWTVLYNKRLQWNRELGAKRRTKPTEMAGLLEQMLEAQRVAELEEAEEVGAEAEVMEEPDLDEEALAGAEDTYAKLATLAEGLQQTLQTQQERTTRLKVVEKEVKALKD</sequence>
<proteinExistence type="predicted"/>
<reference evidence="1" key="1">
    <citation type="submission" date="2021-02" db="EMBL/GenBank/DDBJ databases">
        <authorList>
            <consortium name="DOE Joint Genome Institute"/>
            <person name="Ahrendt S."/>
            <person name="Looney B.P."/>
            <person name="Miyauchi S."/>
            <person name="Morin E."/>
            <person name="Drula E."/>
            <person name="Courty P.E."/>
            <person name="Chicoki N."/>
            <person name="Fauchery L."/>
            <person name="Kohler A."/>
            <person name="Kuo A."/>
            <person name="Labutti K."/>
            <person name="Pangilinan J."/>
            <person name="Lipzen A."/>
            <person name="Riley R."/>
            <person name="Andreopoulos W."/>
            <person name="He G."/>
            <person name="Johnson J."/>
            <person name="Barry K.W."/>
            <person name="Grigoriev I.V."/>
            <person name="Nagy L."/>
            <person name="Hibbett D."/>
            <person name="Henrissat B."/>
            <person name="Matheny P.B."/>
            <person name="Labbe J."/>
            <person name="Martin F."/>
        </authorList>
    </citation>
    <scope>NUCLEOTIDE SEQUENCE</scope>
    <source>
        <strain evidence="1">FP105234-sp</strain>
    </source>
</reference>
<evidence type="ECO:0000313" key="2">
    <source>
        <dbReference type="Proteomes" id="UP000814033"/>
    </source>
</evidence>
<dbReference type="EMBL" id="MU276013">
    <property type="protein sequence ID" value="KAI0043553.1"/>
    <property type="molecule type" value="Genomic_DNA"/>
</dbReference>
<gene>
    <name evidence="1" type="ORF">FA95DRAFT_1498435</name>
</gene>
<protein>
    <submittedName>
        <fullName evidence="1">Uncharacterized protein</fullName>
    </submittedName>
</protein>
<organism evidence="1 2">
    <name type="scientific">Auriscalpium vulgare</name>
    <dbReference type="NCBI Taxonomy" id="40419"/>
    <lineage>
        <taxon>Eukaryota</taxon>
        <taxon>Fungi</taxon>
        <taxon>Dikarya</taxon>
        <taxon>Basidiomycota</taxon>
        <taxon>Agaricomycotina</taxon>
        <taxon>Agaricomycetes</taxon>
        <taxon>Russulales</taxon>
        <taxon>Auriscalpiaceae</taxon>
        <taxon>Auriscalpium</taxon>
    </lineage>
</organism>